<name>A0ABN2K0T0_9MICO</name>
<comment type="caution">
    <text evidence="1">The sequence shown here is derived from an EMBL/GenBank/DDBJ whole genome shotgun (WGS) entry which is preliminary data.</text>
</comment>
<sequence length="178" mass="19254">MVLASQAVSLSPLQEVHDEKVLCGGAIAVAAIFFLSQPAGAVLGAGKRTFFNQYGYTTTLKAYEGGRLVAEGRGWHGIDTVADRWGKQVGSRDPRPGGSPVRGKLNLHVYCDPIAGCSDRKIEGSQNFSSTWVDEARWKDLGVTPTRRGYTYGEVCQDDAWPAPDDCGYTANGPDQNW</sequence>
<protein>
    <submittedName>
        <fullName evidence="1">Uncharacterized protein</fullName>
    </submittedName>
</protein>
<evidence type="ECO:0000313" key="1">
    <source>
        <dbReference type="EMBL" id="GAA1745832.1"/>
    </source>
</evidence>
<evidence type="ECO:0000313" key="2">
    <source>
        <dbReference type="Proteomes" id="UP001501475"/>
    </source>
</evidence>
<keyword evidence="2" id="KW-1185">Reference proteome</keyword>
<proteinExistence type="predicted"/>
<dbReference type="EMBL" id="BAAAPN010000009">
    <property type="protein sequence ID" value="GAA1745832.1"/>
    <property type="molecule type" value="Genomic_DNA"/>
</dbReference>
<reference evidence="1 2" key="1">
    <citation type="journal article" date="2019" name="Int. J. Syst. Evol. Microbiol.">
        <title>The Global Catalogue of Microorganisms (GCM) 10K type strain sequencing project: providing services to taxonomists for standard genome sequencing and annotation.</title>
        <authorList>
            <consortium name="The Broad Institute Genomics Platform"/>
            <consortium name="The Broad Institute Genome Sequencing Center for Infectious Disease"/>
            <person name="Wu L."/>
            <person name="Ma J."/>
        </authorList>
    </citation>
    <scope>NUCLEOTIDE SEQUENCE [LARGE SCALE GENOMIC DNA]</scope>
    <source>
        <strain evidence="1 2">JCM 15591</strain>
    </source>
</reference>
<gene>
    <name evidence="1" type="ORF">GCM10009810_02950</name>
</gene>
<dbReference type="Proteomes" id="UP001501475">
    <property type="component" value="Unassembled WGS sequence"/>
</dbReference>
<accession>A0ABN2K0T0</accession>
<organism evidence="1 2">
    <name type="scientific">Nostocoides vanveenii</name>
    <dbReference type="NCBI Taxonomy" id="330835"/>
    <lineage>
        <taxon>Bacteria</taxon>
        <taxon>Bacillati</taxon>
        <taxon>Actinomycetota</taxon>
        <taxon>Actinomycetes</taxon>
        <taxon>Micrococcales</taxon>
        <taxon>Intrasporangiaceae</taxon>
        <taxon>Nostocoides</taxon>
    </lineage>
</organism>